<gene>
    <name evidence="1" type="ORF">SAMN02982931_03036</name>
</gene>
<evidence type="ECO:0008006" key="3">
    <source>
        <dbReference type="Google" id="ProtNLM"/>
    </source>
</evidence>
<dbReference type="Proteomes" id="UP000199071">
    <property type="component" value="Unassembled WGS sequence"/>
</dbReference>
<reference evidence="1 2" key="1">
    <citation type="submission" date="2016-10" db="EMBL/GenBank/DDBJ databases">
        <authorList>
            <person name="de Groot N.N."/>
        </authorList>
    </citation>
    <scope>NUCLEOTIDE SEQUENCE [LARGE SCALE GENOMIC DNA]</scope>
    <source>
        <strain evidence="1 2">ATCC 35022</strain>
    </source>
</reference>
<evidence type="ECO:0000313" key="1">
    <source>
        <dbReference type="EMBL" id="SDB40326.1"/>
    </source>
</evidence>
<dbReference type="RefSeq" id="WP_090877435.1">
    <property type="nucleotide sequence ID" value="NZ_FMXQ01000006.1"/>
</dbReference>
<keyword evidence="2" id="KW-1185">Reference proteome</keyword>
<proteinExistence type="predicted"/>
<protein>
    <recommendedName>
        <fullName evidence="3">DUF1488 domain-containing protein</fullName>
    </recommendedName>
</protein>
<sequence>MSLSFPNTSRSYDSDRHRIRFWGHDNAMEVSFFLEENAIFALYPETRPMEAAILEAFDAARDKIIAVASRTYRPREHRSFYTLTADQFSGAR</sequence>
<name>A0A1G6D577_9HYPH</name>
<organism evidence="1 2">
    <name type="scientific">Bauldia litoralis</name>
    <dbReference type="NCBI Taxonomy" id="665467"/>
    <lineage>
        <taxon>Bacteria</taxon>
        <taxon>Pseudomonadati</taxon>
        <taxon>Pseudomonadota</taxon>
        <taxon>Alphaproteobacteria</taxon>
        <taxon>Hyphomicrobiales</taxon>
        <taxon>Kaistiaceae</taxon>
        <taxon>Bauldia</taxon>
    </lineage>
</organism>
<accession>A0A1G6D577</accession>
<dbReference type="OrthoDB" id="7360668at2"/>
<evidence type="ECO:0000313" key="2">
    <source>
        <dbReference type="Proteomes" id="UP000199071"/>
    </source>
</evidence>
<dbReference type="EMBL" id="FMXQ01000006">
    <property type="protein sequence ID" value="SDB40326.1"/>
    <property type="molecule type" value="Genomic_DNA"/>
</dbReference>
<dbReference type="AlphaFoldDB" id="A0A1G6D577"/>
<dbReference type="InterPro" id="IPR036692">
    <property type="entry name" value="Shew3726-like_sf"/>
</dbReference>
<dbReference type="SUPFAM" id="SSF160272">
    <property type="entry name" value="Shew3726-like"/>
    <property type="match status" value="1"/>
</dbReference>
<dbReference type="InterPro" id="IPR009962">
    <property type="entry name" value="DUF1488"/>
</dbReference>
<dbReference type="Pfam" id="PF07369">
    <property type="entry name" value="DUF1488"/>
    <property type="match status" value="1"/>
</dbReference>